<dbReference type="SMART" id="SM00194">
    <property type="entry name" value="PTPc"/>
    <property type="match status" value="1"/>
</dbReference>
<organism evidence="4 5">
    <name type="scientific">Caenorhabditis japonica</name>
    <dbReference type="NCBI Taxonomy" id="281687"/>
    <lineage>
        <taxon>Eukaryota</taxon>
        <taxon>Metazoa</taxon>
        <taxon>Ecdysozoa</taxon>
        <taxon>Nematoda</taxon>
        <taxon>Chromadorea</taxon>
        <taxon>Rhabditida</taxon>
        <taxon>Rhabditina</taxon>
        <taxon>Rhabditomorpha</taxon>
        <taxon>Rhabditoidea</taxon>
        <taxon>Rhabditidae</taxon>
        <taxon>Peloderinae</taxon>
        <taxon>Caenorhabditis</taxon>
    </lineage>
</organism>
<feature type="region of interest" description="Disordered" evidence="1">
    <location>
        <begin position="294"/>
        <end position="350"/>
    </location>
</feature>
<dbReference type="Gene3D" id="3.90.190.10">
    <property type="entry name" value="Protein tyrosine phosphatase superfamily"/>
    <property type="match status" value="1"/>
</dbReference>
<feature type="domain" description="Tyrosine-protein phosphatase" evidence="2">
    <location>
        <begin position="34"/>
        <end position="259"/>
    </location>
</feature>
<dbReference type="PROSITE" id="PS00383">
    <property type="entry name" value="TYR_PHOSPHATASE_1"/>
    <property type="match status" value="1"/>
</dbReference>
<protein>
    <recommendedName>
        <fullName evidence="6">Protein-tyrosine-phosphatase</fullName>
    </recommendedName>
</protein>
<name>A0A8R1E1Q2_CAEJA</name>
<reference evidence="4" key="2">
    <citation type="submission" date="2022-06" db="UniProtKB">
        <authorList>
            <consortium name="EnsemblMetazoa"/>
        </authorList>
    </citation>
    <scope>IDENTIFICATION</scope>
    <source>
        <strain evidence="4">DF5081</strain>
    </source>
</reference>
<dbReference type="PRINTS" id="PR00700">
    <property type="entry name" value="PRTYPHPHTASE"/>
</dbReference>
<dbReference type="SMART" id="SM00404">
    <property type="entry name" value="PTPc_motif"/>
    <property type="match status" value="1"/>
</dbReference>
<proteinExistence type="predicted"/>
<dbReference type="InterPro" id="IPR000387">
    <property type="entry name" value="Tyr_Pase_dom"/>
</dbReference>
<evidence type="ECO:0000259" key="3">
    <source>
        <dbReference type="PROSITE" id="PS50056"/>
    </source>
</evidence>
<dbReference type="InterPro" id="IPR029021">
    <property type="entry name" value="Prot-tyrosine_phosphatase-like"/>
</dbReference>
<evidence type="ECO:0008006" key="6">
    <source>
        <dbReference type="Google" id="ProtNLM"/>
    </source>
</evidence>
<dbReference type="SUPFAM" id="SSF52799">
    <property type="entry name" value="(Phosphotyrosine protein) phosphatases II"/>
    <property type="match status" value="1"/>
</dbReference>
<dbReference type="PANTHER" id="PTHR46163:SF5">
    <property type="entry name" value="TYROSINE-PROTEIN PHOSPHATASE"/>
    <property type="match status" value="1"/>
</dbReference>
<reference evidence="5" key="1">
    <citation type="submission" date="2010-08" db="EMBL/GenBank/DDBJ databases">
        <authorList>
            <consortium name="Caenorhabditis japonica Sequencing Consortium"/>
            <person name="Wilson R.K."/>
        </authorList>
    </citation>
    <scope>NUCLEOTIDE SEQUENCE [LARGE SCALE GENOMIC DNA]</scope>
    <source>
        <strain evidence="5">DF5081</strain>
    </source>
</reference>
<dbReference type="PROSITE" id="PS50056">
    <property type="entry name" value="TYR_PHOSPHATASE_2"/>
    <property type="match status" value="1"/>
</dbReference>
<dbReference type="EnsemblMetazoa" id="CJA18324.1">
    <property type="protein sequence ID" value="CJA18324.1"/>
    <property type="gene ID" value="WBGene00137528"/>
</dbReference>
<evidence type="ECO:0000259" key="2">
    <source>
        <dbReference type="PROSITE" id="PS50055"/>
    </source>
</evidence>
<evidence type="ECO:0000313" key="4">
    <source>
        <dbReference type="EnsemblMetazoa" id="CJA18324.1"/>
    </source>
</evidence>
<dbReference type="Pfam" id="PF00102">
    <property type="entry name" value="Y_phosphatase"/>
    <property type="match status" value="1"/>
</dbReference>
<dbReference type="Proteomes" id="UP000005237">
    <property type="component" value="Unassembled WGS sequence"/>
</dbReference>
<dbReference type="PROSITE" id="PS50055">
    <property type="entry name" value="TYR_PHOSPHATASE_PTP"/>
    <property type="match status" value="1"/>
</dbReference>
<feature type="domain" description="Tyrosine specific protein phosphatases" evidence="3">
    <location>
        <begin position="196"/>
        <end position="250"/>
    </location>
</feature>
<dbReference type="AlphaFoldDB" id="A0A8R1E1Q2"/>
<dbReference type="PANTHER" id="PTHR46163">
    <property type="entry name" value="TYROSINE-PROTEIN PHOSPHATASE-RELATED"/>
    <property type="match status" value="1"/>
</dbReference>
<dbReference type="GO" id="GO:0004725">
    <property type="term" value="F:protein tyrosine phosphatase activity"/>
    <property type="evidence" value="ECO:0007669"/>
    <property type="project" value="InterPro"/>
</dbReference>
<feature type="compositionally biased region" description="Basic and acidic residues" evidence="1">
    <location>
        <begin position="338"/>
        <end position="350"/>
    </location>
</feature>
<dbReference type="InterPro" id="IPR000242">
    <property type="entry name" value="PTP_cat"/>
</dbReference>
<evidence type="ECO:0000256" key="1">
    <source>
        <dbReference type="SAM" id="MobiDB-lite"/>
    </source>
</evidence>
<dbReference type="CDD" id="cd00047">
    <property type="entry name" value="PTPc"/>
    <property type="match status" value="1"/>
</dbReference>
<dbReference type="InterPro" id="IPR052782">
    <property type="entry name" value="Oocyte-zygote_transition_reg"/>
</dbReference>
<evidence type="ECO:0000313" key="5">
    <source>
        <dbReference type="Proteomes" id="UP000005237"/>
    </source>
</evidence>
<sequence length="350" mass="39677">MTLGIEGLMKEYIGEIYSYVPNGFARAVFDANTDLKKNRYKDVVCNDRTRVVLHDGRPGDYIHANYVRGTRPGYILTQGPLKDSLFDFWRMIIQEQVLAICMLCEFQENGRWKCEPYYPELNESMTFGTITVKCEEMSKPDRHTHLKVLNVTDGATGKNVRVSHFKIVTWPDKTVALSNLSILRTHRALRKFVGNVVIHCSAGVGRTGTFVAIEIGVQLLLNGKTFRLSDLVKALRHCRMTSVQVDTQYLMMAETFVECGVIFKYIEDPKLIEGFEAFKKQVAEYVEAHPPPVEQYKLKGGKGEQPSMERLSAERVQPLSRGSKENPPCSVNPISPRPGDKPVSRSREQL</sequence>
<accession>A0A8R1E1Q2</accession>
<keyword evidence="5" id="KW-1185">Reference proteome</keyword>
<dbReference type="InterPro" id="IPR016130">
    <property type="entry name" value="Tyr_Pase_AS"/>
</dbReference>
<dbReference type="InterPro" id="IPR003595">
    <property type="entry name" value="Tyr_Pase_cat"/>
</dbReference>